<dbReference type="AlphaFoldDB" id="A0A517R6B2"/>
<evidence type="ECO:0000259" key="1">
    <source>
        <dbReference type="Pfam" id="PF03235"/>
    </source>
</evidence>
<reference evidence="2 3" key="1">
    <citation type="submission" date="2019-02" db="EMBL/GenBank/DDBJ databases">
        <title>Deep-cultivation of Planctomycetes and their phenomic and genomic characterization uncovers novel biology.</title>
        <authorList>
            <person name="Wiegand S."/>
            <person name="Jogler M."/>
            <person name="Boedeker C."/>
            <person name="Pinto D."/>
            <person name="Vollmers J."/>
            <person name="Rivas-Marin E."/>
            <person name="Kohn T."/>
            <person name="Peeters S.H."/>
            <person name="Heuer A."/>
            <person name="Rast P."/>
            <person name="Oberbeckmann S."/>
            <person name="Bunk B."/>
            <person name="Jeske O."/>
            <person name="Meyerdierks A."/>
            <person name="Storesund J.E."/>
            <person name="Kallscheuer N."/>
            <person name="Luecker S."/>
            <person name="Lage O.M."/>
            <person name="Pohl T."/>
            <person name="Merkel B.J."/>
            <person name="Hornburger P."/>
            <person name="Mueller R.-W."/>
            <person name="Bruemmer F."/>
            <person name="Labrenz M."/>
            <person name="Spormann A.M."/>
            <person name="Op den Camp H."/>
            <person name="Overmann J."/>
            <person name="Amann R."/>
            <person name="Jetten M.S.M."/>
            <person name="Mascher T."/>
            <person name="Medema M.H."/>
            <person name="Devos D.P."/>
            <person name="Kaster A.-K."/>
            <person name="Ovreas L."/>
            <person name="Rohde M."/>
            <person name="Galperin M.Y."/>
            <person name="Jogler C."/>
        </authorList>
    </citation>
    <scope>NUCLEOTIDE SEQUENCE [LARGE SCALE GENOMIC DNA]</scope>
    <source>
        <strain evidence="2 3">Pan189</strain>
    </source>
</reference>
<dbReference type="Pfam" id="PF03235">
    <property type="entry name" value="GmrSD_N"/>
    <property type="match status" value="1"/>
</dbReference>
<feature type="domain" description="GmrSD restriction endonucleases N-terminal" evidence="1">
    <location>
        <begin position="5"/>
        <end position="255"/>
    </location>
</feature>
<dbReference type="InterPro" id="IPR004919">
    <property type="entry name" value="GmrSD_N"/>
</dbReference>
<dbReference type="PANTHER" id="PTHR37292">
    <property type="entry name" value="VNG6097C"/>
    <property type="match status" value="1"/>
</dbReference>
<protein>
    <recommendedName>
        <fullName evidence="1">GmrSD restriction endonucleases N-terminal domain-containing protein</fullName>
    </recommendedName>
</protein>
<dbReference type="PANTHER" id="PTHR37292:SF2">
    <property type="entry name" value="DUF262 DOMAIN-CONTAINING PROTEIN"/>
    <property type="match status" value="1"/>
</dbReference>
<dbReference type="RefSeq" id="WP_145365545.1">
    <property type="nucleotide sequence ID" value="NZ_CP036268.1"/>
</dbReference>
<proteinExistence type="predicted"/>
<evidence type="ECO:0000313" key="3">
    <source>
        <dbReference type="Proteomes" id="UP000317318"/>
    </source>
</evidence>
<name>A0A517R6B2_9PLAN</name>
<organism evidence="2 3">
    <name type="scientific">Stratiformator vulcanicus</name>
    <dbReference type="NCBI Taxonomy" id="2527980"/>
    <lineage>
        <taxon>Bacteria</taxon>
        <taxon>Pseudomonadati</taxon>
        <taxon>Planctomycetota</taxon>
        <taxon>Planctomycetia</taxon>
        <taxon>Planctomycetales</taxon>
        <taxon>Planctomycetaceae</taxon>
        <taxon>Stratiformator</taxon>
    </lineage>
</organism>
<evidence type="ECO:0000313" key="2">
    <source>
        <dbReference type="EMBL" id="QDT39410.1"/>
    </source>
</evidence>
<dbReference type="EMBL" id="CP036268">
    <property type="protein sequence ID" value="QDT39410.1"/>
    <property type="molecule type" value="Genomic_DNA"/>
</dbReference>
<gene>
    <name evidence="2" type="ORF">Pan189_38170</name>
</gene>
<dbReference type="Proteomes" id="UP000317318">
    <property type="component" value="Chromosome"/>
</dbReference>
<sequence length="560" mass="65455">MNIVHLLNQIKSEEIVLPAIQRDFVWPIAKIEMLFDSVMRGYPVGIVLMWETHKEIQFRRFEREFRKGNRPAFYDNNAHRKLRVVLDGQQRLQSLYLALFGQYDNDFLYFNVLSGIASDDFEEQKYEFTFESPQRVKEWNKKATETIADEDTVPEYYISVRDLFTLSVNDKLAEKRRITSTLSLDDDDQVRLDTNLAKFDEVLTKDQNILKASIIDENKTADSPDRQTESDVLEIFVRINRQGTPLSRSDLIFSMLKLNWKESATALPDFIEDVNTGNSFNIEIDFVIRCLYAVSDLGTKFNIDLLRKKSNMEMLKANFPTCCNAIRAAIDNVQQHCSISSSKLLGGDENLVPIVYYLFHVPNHELPNNQVEAFRKSLFLLGFSSPFSRYGDSRLAKFIREELQPSQADGDTTFPFQELVYWVDYWENLSEWDERLVQQNPRLALHLVQGQSGNKSHYKLNTREMDHIFPRSILYEKHFDQAEINHFANQWILPKGKNINKSNKHPKKYLAEVSDAELSRALIDRNQLDYRQFRSFIRNRASRIMNALETKTGLSRNDFK</sequence>
<dbReference type="KEGG" id="svp:Pan189_38170"/>
<accession>A0A517R6B2</accession>
<dbReference type="OrthoDB" id="9798761at2"/>
<keyword evidence="3" id="KW-1185">Reference proteome</keyword>